<protein>
    <submittedName>
        <fullName evidence="1">Uncharacterized protein</fullName>
    </submittedName>
</protein>
<dbReference type="Proteomes" id="UP000499080">
    <property type="component" value="Unassembled WGS sequence"/>
</dbReference>
<evidence type="ECO:0000313" key="2">
    <source>
        <dbReference type="Proteomes" id="UP000499080"/>
    </source>
</evidence>
<proteinExistence type="predicted"/>
<reference evidence="1 2" key="1">
    <citation type="journal article" date="2019" name="Sci. Rep.">
        <title>Orb-weaving spider Araneus ventricosus genome elucidates the spidroin gene catalogue.</title>
        <authorList>
            <person name="Kono N."/>
            <person name="Nakamura H."/>
            <person name="Ohtoshi R."/>
            <person name="Moran D.A.P."/>
            <person name="Shinohara A."/>
            <person name="Yoshida Y."/>
            <person name="Fujiwara M."/>
            <person name="Mori M."/>
            <person name="Tomita M."/>
            <person name="Arakawa K."/>
        </authorList>
    </citation>
    <scope>NUCLEOTIDE SEQUENCE [LARGE SCALE GENOMIC DNA]</scope>
</reference>
<keyword evidence="2" id="KW-1185">Reference proteome</keyword>
<organism evidence="1 2">
    <name type="scientific">Araneus ventricosus</name>
    <name type="common">Orbweaver spider</name>
    <name type="synonym">Epeira ventricosa</name>
    <dbReference type="NCBI Taxonomy" id="182803"/>
    <lineage>
        <taxon>Eukaryota</taxon>
        <taxon>Metazoa</taxon>
        <taxon>Ecdysozoa</taxon>
        <taxon>Arthropoda</taxon>
        <taxon>Chelicerata</taxon>
        <taxon>Arachnida</taxon>
        <taxon>Araneae</taxon>
        <taxon>Araneomorphae</taxon>
        <taxon>Entelegynae</taxon>
        <taxon>Araneoidea</taxon>
        <taxon>Araneidae</taxon>
        <taxon>Araneus</taxon>
    </lineage>
</organism>
<evidence type="ECO:0000313" key="1">
    <source>
        <dbReference type="EMBL" id="GBN05206.1"/>
    </source>
</evidence>
<sequence>MLISGISDFLDLNYGLLTQEAEECVSFDKAVECLVQMKYDQPEMYTTVLIFLATHQHPDDFTTVMKKILE</sequence>
<feature type="non-terminal residue" evidence="1">
    <location>
        <position position="70"/>
    </location>
</feature>
<name>A0A4Y2KV13_ARAVE</name>
<dbReference type="AlphaFoldDB" id="A0A4Y2KV13"/>
<accession>A0A4Y2KV13</accession>
<dbReference type="EMBL" id="BGPR01115833">
    <property type="protein sequence ID" value="GBN05206.1"/>
    <property type="molecule type" value="Genomic_DNA"/>
</dbReference>
<gene>
    <name evidence="1" type="ORF">AVEN_197227_1</name>
</gene>
<comment type="caution">
    <text evidence="1">The sequence shown here is derived from an EMBL/GenBank/DDBJ whole genome shotgun (WGS) entry which is preliminary data.</text>
</comment>